<evidence type="ECO:0000259" key="1">
    <source>
        <dbReference type="Pfam" id="PF16571"/>
    </source>
</evidence>
<evidence type="ECO:0000313" key="3">
    <source>
        <dbReference type="Proteomes" id="UP000320216"/>
    </source>
</evidence>
<name>A0A5B8M3Y9_9MICO</name>
<gene>
    <name evidence="2" type="ORF">FPZ11_11630</name>
</gene>
<dbReference type="Pfam" id="PF16571">
    <property type="entry name" value="FBP_C"/>
    <property type="match status" value="1"/>
</dbReference>
<reference evidence="2 3" key="1">
    <citation type="submission" date="2019-07" db="EMBL/GenBank/DDBJ databases">
        <title>Full genome sequence of Humibacter sp. WJ7-1.</title>
        <authorList>
            <person name="Im W.-T."/>
        </authorList>
    </citation>
    <scope>NUCLEOTIDE SEQUENCE [LARGE SCALE GENOMIC DNA]</scope>
    <source>
        <strain evidence="2 3">WJ7-1</strain>
    </source>
</reference>
<evidence type="ECO:0000313" key="2">
    <source>
        <dbReference type="EMBL" id="QDZ15327.1"/>
    </source>
</evidence>
<dbReference type="InterPro" id="IPR032330">
    <property type="entry name" value="EF-G-binding_C"/>
</dbReference>
<dbReference type="Proteomes" id="UP000320216">
    <property type="component" value="Chromosome"/>
</dbReference>
<protein>
    <submittedName>
        <fullName evidence="2">FBP domain-containing protein</fullName>
    </submittedName>
</protein>
<sequence>MHPVTEREIRASFVNASLRERNNLTLPADFDSLDWEKLDYLGWRDRKYDGVAYLVVPTADAVVGILIRKSEARSRFKSQCSWCEDVTIPHDVVFYSAKRGGKAGRNGDSVGTLLCEGFQCSANVRRRDPAPYAGFDVEAARDARITALREHAAAFAARVLDAD</sequence>
<accession>A0A5B8M3Y9</accession>
<dbReference type="RefSeq" id="WP_146321097.1">
    <property type="nucleotide sequence ID" value="NZ_CP042305.1"/>
</dbReference>
<keyword evidence="3" id="KW-1185">Reference proteome</keyword>
<dbReference type="AlphaFoldDB" id="A0A5B8M3Y9"/>
<feature type="domain" description="Elongation factor G-binding protein C-terminal treble-clef zinc-finger" evidence="1">
    <location>
        <begin position="8"/>
        <end position="159"/>
    </location>
</feature>
<dbReference type="OrthoDB" id="4171838at2"/>
<dbReference type="EMBL" id="CP042305">
    <property type="protein sequence ID" value="QDZ15327.1"/>
    <property type="molecule type" value="Genomic_DNA"/>
</dbReference>
<dbReference type="KEGG" id="huw:FPZ11_11630"/>
<organism evidence="2 3">
    <name type="scientific">Humibacter ginsenosidimutans</name>
    <dbReference type="NCBI Taxonomy" id="2599293"/>
    <lineage>
        <taxon>Bacteria</taxon>
        <taxon>Bacillati</taxon>
        <taxon>Actinomycetota</taxon>
        <taxon>Actinomycetes</taxon>
        <taxon>Micrococcales</taxon>
        <taxon>Microbacteriaceae</taxon>
        <taxon>Humibacter</taxon>
    </lineage>
</organism>
<proteinExistence type="predicted"/>